<dbReference type="Proteomes" id="UP000177199">
    <property type="component" value="Unassembled WGS sequence"/>
</dbReference>
<evidence type="ECO:0000313" key="3">
    <source>
        <dbReference type="Proteomes" id="UP000177199"/>
    </source>
</evidence>
<evidence type="ECO:0000256" key="1">
    <source>
        <dbReference type="SAM" id="Phobius"/>
    </source>
</evidence>
<evidence type="ECO:0008006" key="4">
    <source>
        <dbReference type="Google" id="ProtNLM"/>
    </source>
</evidence>
<gene>
    <name evidence="2" type="ORF">A3F29_00575</name>
</gene>
<dbReference type="AlphaFoldDB" id="A0A1F7HIN7"/>
<feature type="transmembrane region" description="Helical" evidence="1">
    <location>
        <begin position="183"/>
        <end position="204"/>
    </location>
</feature>
<dbReference type="EMBL" id="MFZV01000037">
    <property type="protein sequence ID" value="OGK30933.1"/>
    <property type="molecule type" value="Genomic_DNA"/>
</dbReference>
<proteinExistence type="predicted"/>
<sequence length="224" mass="25085">MFKKKLLFLILFFITGLILSQIEFTPLAGPNVHFTLFDFFAPIAGGFLGATLGIVSVLAVSLTNLISTGSYELGSIIRLFPILFAVYYFGLPVNKRSGMLFLIVPLLAMVIFWSHPQGREAWYFALYWLVPVVSYFKRDILYLRALGATFTAHAVGGAAWIWAFNLPSSVWQGLVPIVAYERTLFAAGITASYFIFSFLLKYLTKKNILPSGLRFEKTGLIISR</sequence>
<feature type="transmembrane region" description="Helical" evidence="1">
    <location>
        <begin position="141"/>
        <end position="163"/>
    </location>
</feature>
<keyword evidence="1" id="KW-0472">Membrane</keyword>
<keyword evidence="1" id="KW-0812">Transmembrane</keyword>
<evidence type="ECO:0000313" key="2">
    <source>
        <dbReference type="EMBL" id="OGK30933.1"/>
    </source>
</evidence>
<keyword evidence="1" id="KW-1133">Transmembrane helix</keyword>
<feature type="transmembrane region" description="Helical" evidence="1">
    <location>
        <begin position="73"/>
        <end position="91"/>
    </location>
</feature>
<comment type="caution">
    <text evidence="2">The sequence shown here is derived from an EMBL/GenBank/DDBJ whole genome shotgun (WGS) entry which is preliminary data.</text>
</comment>
<accession>A0A1F7HIN7</accession>
<protein>
    <recommendedName>
        <fullName evidence="4">ECF transporter S component</fullName>
    </recommendedName>
</protein>
<feature type="transmembrane region" description="Helical" evidence="1">
    <location>
        <begin position="40"/>
        <end position="61"/>
    </location>
</feature>
<organism evidence="2 3">
    <name type="scientific">Candidatus Roizmanbacteria bacterium RIFCSPHIGHO2_12_FULL_33_9</name>
    <dbReference type="NCBI Taxonomy" id="1802045"/>
    <lineage>
        <taxon>Bacteria</taxon>
        <taxon>Candidatus Roizmaniibacteriota</taxon>
    </lineage>
</organism>
<name>A0A1F7HIN7_9BACT</name>
<feature type="transmembrane region" description="Helical" evidence="1">
    <location>
        <begin position="97"/>
        <end position="114"/>
    </location>
</feature>
<reference evidence="2 3" key="1">
    <citation type="journal article" date="2016" name="Nat. Commun.">
        <title>Thousands of microbial genomes shed light on interconnected biogeochemical processes in an aquifer system.</title>
        <authorList>
            <person name="Anantharaman K."/>
            <person name="Brown C.T."/>
            <person name="Hug L.A."/>
            <person name="Sharon I."/>
            <person name="Castelle C.J."/>
            <person name="Probst A.J."/>
            <person name="Thomas B.C."/>
            <person name="Singh A."/>
            <person name="Wilkins M.J."/>
            <person name="Karaoz U."/>
            <person name="Brodie E.L."/>
            <person name="Williams K.H."/>
            <person name="Hubbard S.S."/>
            <person name="Banfield J.F."/>
        </authorList>
    </citation>
    <scope>NUCLEOTIDE SEQUENCE [LARGE SCALE GENOMIC DNA]</scope>
</reference>